<dbReference type="eggNOG" id="COG5652">
    <property type="taxonomic scope" value="Bacteria"/>
</dbReference>
<dbReference type="PANTHER" id="PTHR28008:SF1">
    <property type="entry name" value="DOMAIN PROTEIN, PUTATIVE (AFU_ORTHOLOGUE AFUA_3G10980)-RELATED"/>
    <property type="match status" value="1"/>
</dbReference>
<dbReference type="PaxDb" id="123214-PERMA_1422"/>
<accession>C0QR94</accession>
<dbReference type="HOGENOM" id="CLU_096028_3_3_0"/>
<dbReference type="STRING" id="123214.PERMA_1422"/>
<gene>
    <name evidence="3" type="ordered locus">PERMA_1422</name>
</gene>
<evidence type="ECO:0000259" key="2">
    <source>
        <dbReference type="Pfam" id="PF04892"/>
    </source>
</evidence>
<evidence type="ECO:0000313" key="4">
    <source>
        <dbReference type="Proteomes" id="UP000001366"/>
    </source>
</evidence>
<sequence>MDRISKILFYLYLLSIFLASVYPVKELPADDKLTHFLAYFILAVLMRFSLNTGYWSTFFYGSFYGFFIETVQYFLPYRSGEYGDFVADTFGVLCGLFSYFLFEFVYLELKNKE</sequence>
<evidence type="ECO:0000313" key="3">
    <source>
        <dbReference type="EMBL" id="ACO03613.1"/>
    </source>
</evidence>
<dbReference type="AlphaFoldDB" id="C0QR94"/>
<dbReference type="Pfam" id="PF04892">
    <property type="entry name" value="VanZ"/>
    <property type="match status" value="1"/>
</dbReference>
<reference evidence="3 4" key="1">
    <citation type="journal article" date="2009" name="J. Bacteriol.">
        <title>Complete and draft genome sequences of six members of the Aquificales.</title>
        <authorList>
            <person name="Reysenbach A.L."/>
            <person name="Hamamura N."/>
            <person name="Podar M."/>
            <person name="Griffiths E."/>
            <person name="Ferreira S."/>
            <person name="Hochstein R."/>
            <person name="Heidelberg J."/>
            <person name="Johnson J."/>
            <person name="Mead D."/>
            <person name="Pohorille A."/>
            <person name="Sarmiento M."/>
            <person name="Schweighofer K."/>
            <person name="Seshadri R."/>
            <person name="Voytek M.A."/>
        </authorList>
    </citation>
    <scope>NUCLEOTIDE SEQUENCE [LARGE SCALE GENOMIC DNA]</scope>
    <source>
        <strain evidence="4">DSM 14350 / EX-H1</strain>
    </source>
</reference>
<dbReference type="Proteomes" id="UP000001366">
    <property type="component" value="Chromosome"/>
</dbReference>
<feature type="transmembrane region" description="Helical" evidence="1">
    <location>
        <begin position="87"/>
        <end position="107"/>
    </location>
</feature>
<keyword evidence="1" id="KW-0812">Transmembrane</keyword>
<protein>
    <submittedName>
        <fullName evidence="3">VanZ like family</fullName>
    </submittedName>
</protein>
<dbReference type="RefSeq" id="WP_012675852.1">
    <property type="nucleotide sequence ID" value="NC_012440.1"/>
</dbReference>
<keyword evidence="4" id="KW-1185">Reference proteome</keyword>
<dbReference type="KEGG" id="pmx:PERMA_1422"/>
<evidence type="ECO:0000256" key="1">
    <source>
        <dbReference type="SAM" id="Phobius"/>
    </source>
</evidence>
<feature type="transmembrane region" description="Helical" evidence="1">
    <location>
        <begin position="33"/>
        <end position="50"/>
    </location>
</feature>
<organism evidence="3 4">
    <name type="scientific">Persephonella marina (strain DSM 14350 / EX-H1)</name>
    <dbReference type="NCBI Taxonomy" id="123214"/>
    <lineage>
        <taxon>Bacteria</taxon>
        <taxon>Pseudomonadati</taxon>
        <taxon>Aquificota</taxon>
        <taxon>Aquificia</taxon>
        <taxon>Aquificales</taxon>
        <taxon>Hydrogenothermaceae</taxon>
        <taxon>Persephonella</taxon>
    </lineage>
</organism>
<dbReference type="EMBL" id="CP001230">
    <property type="protein sequence ID" value="ACO03613.1"/>
    <property type="molecule type" value="Genomic_DNA"/>
</dbReference>
<dbReference type="PANTHER" id="PTHR28008">
    <property type="entry name" value="DOMAIN PROTEIN, PUTATIVE (AFU_ORTHOLOGUE AFUA_3G10980)-RELATED"/>
    <property type="match status" value="1"/>
</dbReference>
<proteinExistence type="predicted"/>
<keyword evidence="1" id="KW-1133">Transmembrane helix</keyword>
<keyword evidence="1" id="KW-0472">Membrane</keyword>
<feature type="domain" description="VanZ-like" evidence="2">
    <location>
        <begin position="32"/>
        <end position="102"/>
    </location>
</feature>
<dbReference type="NCBIfam" id="NF037970">
    <property type="entry name" value="vanZ_1"/>
    <property type="match status" value="1"/>
</dbReference>
<name>C0QR94_PERMH</name>
<dbReference type="InterPro" id="IPR006976">
    <property type="entry name" value="VanZ-like"/>
</dbReference>
<feature type="transmembrane region" description="Helical" evidence="1">
    <location>
        <begin position="57"/>
        <end position="75"/>
    </location>
</feature>